<keyword evidence="3" id="KW-0804">Transcription</keyword>
<evidence type="ECO:0000313" key="13">
    <source>
        <dbReference type="Proteomes" id="UP001644750"/>
    </source>
</evidence>
<evidence type="ECO:0000256" key="2">
    <source>
        <dbReference type="ARBA" id="ARBA00023125"/>
    </source>
</evidence>
<sequence length="187" mass="21293">MDYQSYLSHNVAVNLKRIRTSKGMSLDVLSEQTGVSKSMLAQIEKGTANPSLGVLGKITSGLRIEFQELIDAPPMESCLVTPDQMTPTKEMIGEYKVWTCFPYEDNHQLEIYRIDIEPGGKYISGSHGEKTREYLSVTDGELTIECGEDVQKITKGEIYRFETDKKHNYKNETQQKTSFICVFVDYR</sequence>
<dbReference type="InterPro" id="IPR014710">
    <property type="entry name" value="RmlC-like_jellyroll"/>
</dbReference>
<evidence type="ECO:0000313" key="12">
    <source>
        <dbReference type="Proteomes" id="UP000188159"/>
    </source>
</evidence>
<dbReference type="AlphaFoldDB" id="A0A173U3L3"/>
<evidence type="ECO:0000313" key="6">
    <source>
        <dbReference type="EMBL" id="CUN09070.1"/>
    </source>
</evidence>
<dbReference type="CDD" id="cd02209">
    <property type="entry name" value="cupin_XRE_C"/>
    <property type="match status" value="1"/>
</dbReference>
<dbReference type="Proteomes" id="UP000188159">
    <property type="component" value="Chromosome"/>
</dbReference>
<dbReference type="GO" id="GO:0005829">
    <property type="term" value="C:cytosol"/>
    <property type="evidence" value="ECO:0007669"/>
    <property type="project" value="TreeGrafter"/>
</dbReference>
<protein>
    <submittedName>
        <fullName evidence="6">Anaerobic benzoate catabolism transcriptional regulator</fullName>
    </submittedName>
    <submittedName>
        <fullName evidence="5">DNA-binding protein</fullName>
    </submittedName>
    <submittedName>
        <fullName evidence="8">Helix-turn-helix domain-containing protein</fullName>
    </submittedName>
    <submittedName>
        <fullName evidence="9">XRE family transcriptional regulator</fullName>
    </submittedName>
</protein>
<dbReference type="Gene3D" id="1.10.260.40">
    <property type="entry name" value="lambda repressor-like DNA-binding domains"/>
    <property type="match status" value="1"/>
</dbReference>
<dbReference type="InterPro" id="IPR013096">
    <property type="entry name" value="Cupin_2"/>
</dbReference>
<dbReference type="Proteomes" id="UP001644750">
    <property type="component" value="Unassembled WGS sequence"/>
</dbReference>
<evidence type="ECO:0000313" key="7">
    <source>
        <dbReference type="EMBL" id="CUP94162.1"/>
    </source>
</evidence>
<dbReference type="InterPro" id="IPR001387">
    <property type="entry name" value="Cro/C1-type_HTH"/>
</dbReference>
<dbReference type="Gene3D" id="2.60.120.10">
    <property type="entry name" value="Jelly Rolls"/>
    <property type="match status" value="1"/>
</dbReference>
<reference evidence="5 12" key="2">
    <citation type="journal article" date="2016" name="Sci. Rep.">
        <title>Accelerated dysbiosis of gut microbiota during aggravation of DSS-induced colitis by a butyrate-producing bacterium.</title>
        <authorList>
            <person name="Zhang Q."/>
            <person name="Wu Y."/>
            <person name="Wang J."/>
            <person name="Wu G."/>
            <person name="Long W."/>
            <person name="Xue Z."/>
            <person name="Wang L."/>
            <person name="Zhang X."/>
            <person name="Pang X."/>
            <person name="Zhao Y."/>
            <person name="Zhao L."/>
            <person name="Zhang C."/>
        </authorList>
    </citation>
    <scope>NUCLEOTIDE SEQUENCE [LARGE SCALE GENOMIC DNA]</scope>
    <source>
        <strain evidence="5 12">BPB5</strain>
    </source>
</reference>
<proteinExistence type="predicted"/>
<gene>
    <name evidence="5" type="ORF">DO83_14330</name>
    <name evidence="6" type="ORF">ERS852425_02562</name>
    <name evidence="7" type="ORF">ERS852520_02612</name>
    <name evidence="8" type="ORF">G5A72_08065</name>
    <name evidence="9" type="ORF">RBI15_07815</name>
</gene>
<dbReference type="GeneID" id="92741294"/>
<dbReference type="InterPro" id="IPR011051">
    <property type="entry name" value="RmlC_Cupin_sf"/>
</dbReference>
<dbReference type="PANTHER" id="PTHR46797">
    <property type="entry name" value="HTH-TYPE TRANSCRIPTIONAL REGULATOR"/>
    <property type="match status" value="1"/>
</dbReference>
<evidence type="ECO:0000313" key="9">
    <source>
        <dbReference type="EMBL" id="WMD15294.1"/>
    </source>
</evidence>
<evidence type="ECO:0000313" key="11">
    <source>
        <dbReference type="Proteomes" id="UP000095598"/>
    </source>
</evidence>
<dbReference type="SMART" id="SM00530">
    <property type="entry name" value="HTH_XRE"/>
    <property type="match status" value="1"/>
</dbReference>
<dbReference type="EMBL" id="CYXT01000021">
    <property type="protein sequence ID" value="CUN09070.1"/>
    <property type="molecule type" value="Genomic_DNA"/>
</dbReference>
<evidence type="ECO:0000259" key="4">
    <source>
        <dbReference type="PROSITE" id="PS50943"/>
    </source>
</evidence>
<dbReference type="SUPFAM" id="SSF51182">
    <property type="entry name" value="RmlC-like cupins"/>
    <property type="match status" value="1"/>
</dbReference>
<dbReference type="Proteomes" id="UP000095564">
    <property type="component" value="Unassembled WGS sequence"/>
</dbReference>
<feature type="domain" description="HTH cro/C1-type" evidence="4">
    <location>
        <begin position="15"/>
        <end position="69"/>
    </location>
</feature>
<reference evidence="8" key="4">
    <citation type="submission" date="2020-02" db="EMBL/GenBank/DDBJ databases">
        <authorList>
            <person name="Littmann E."/>
            <person name="Sorbara M."/>
        </authorList>
    </citation>
    <scope>NUCLEOTIDE SEQUENCE</scope>
    <source>
        <strain evidence="8">MSK.14.57</strain>
    </source>
</reference>
<dbReference type="Proteomes" id="UP001243496">
    <property type="component" value="Chromosome"/>
</dbReference>
<keyword evidence="2 5" id="KW-0238">DNA-binding</keyword>
<dbReference type="GO" id="GO:0003700">
    <property type="term" value="F:DNA-binding transcription factor activity"/>
    <property type="evidence" value="ECO:0007669"/>
    <property type="project" value="TreeGrafter"/>
</dbReference>
<keyword evidence="1" id="KW-0805">Transcription regulation</keyword>
<reference evidence="8 13" key="3">
    <citation type="journal article" date="2020" name="Cell Host Microbe">
        <title>Functional and Genomic Variation between Human-Derived Isolates of Lachnospiraceae Reveals Inter- and Intra-Species Diversity.</title>
        <authorList>
            <person name="Sorbara M.T."/>
            <person name="Littmann E.R."/>
            <person name="Fontana E."/>
            <person name="Moody T.U."/>
            <person name="Kohout C.E."/>
            <person name="Gjonbalaj M."/>
            <person name="Eaton V."/>
            <person name="Seok R."/>
            <person name="Leiner I.M."/>
            <person name="Pamer E.G."/>
        </authorList>
    </citation>
    <scope>NUCLEOTIDE SEQUENCE [LARGE SCALE GENOMIC DNA]</scope>
    <source>
        <strain evidence="8 13">MSK.14.57</strain>
    </source>
</reference>
<evidence type="ECO:0000313" key="5">
    <source>
        <dbReference type="EMBL" id="AQP40639.1"/>
    </source>
</evidence>
<dbReference type="Pfam" id="PF07883">
    <property type="entry name" value="Cupin_2"/>
    <property type="match status" value="1"/>
</dbReference>
<evidence type="ECO:0000256" key="3">
    <source>
        <dbReference type="ARBA" id="ARBA00023163"/>
    </source>
</evidence>
<dbReference type="InterPro" id="IPR050807">
    <property type="entry name" value="TransReg_Diox_bact_type"/>
</dbReference>
<dbReference type="EMBL" id="CP012098">
    <property type="protein sequence ID" value="AQP40639.1"/>
    <property type="molecule type" value="Genomic_DNA"/>
</dbReference>
<dbReference type="EMBL" id="CP132968">
    <property type="protein sequence ID" value="WMD15294.1"/>
    <property type="molecule type" value="Genomic_DNA"/>
</dbReference>
<accession>A0A173U3L3</accession>
<dbReference type="PANTHER" id="PTHR46797:SF23">
    <property type="entry name" value="HTH-TYPE TRANSCRIPTIONAL REGULATOR SUTR"/>
    <property type="match status" value="1"/>
</dbReference>
<organism evidence="6 11">
    <name type="scientific">Anaerostipes hadrus</name>
    <dbReference type="NCBI Taxonomy" id="649756"/>
    <lineage>
        <taxon>Bacteria</taxon>
        <taxon>Bacillati</taxon>
        <taxon>Bacillota</taxon>
        <taxon>Clostridia</taxon>
        <taxon>Lachnospirales</taxon>
        <taxon>Lachnospiraceae</taxon>
        <taxon>Anaerostipes</taxon>
    </lineage>
</organism>
<dbReference type="Pfam" id="PF01381">
    <property type="entry name" value="HTH_3"/>
    <property type="match status" value="1"/>
</dbReference>
<dbReference type="PROSITE" id="PS50943">
    <property type="entry name" value="HTH_CROC1"/>
    <property type="match status" value="1"/>
</dbReference>
<evidence type="ECO:0000313" key="10">
    <source>
        <dbReference type="Proteomes" id="UP000095564"/>
    </source>
</evidence>
<reference evidence="10 11" key="1">
    <citation type="submission" date="2015-09" db="EMBL/GenBank/DDBJ databases">
        <authorList>
            <consortium name="Pathogen Informatics"/>
        </authorList>
    </citation>
    <scope>NUCLEOTIDE SEQUENCE [LARGE SCALE GENOMIC DNA]</scope>
    <source>
        <strain evidence="6 11">2789STDY5608868</strain>
        <strain evidence="7 10">2789STDY5834908</strain>
    </source>
</reference>
<dbReference type="EMBL" id="JAAITB010000015">
    <property type="protein sequence ID" value="NSJ79534.1"/>
    <property type="molecule type" value="Genomic_DNA"/>
</dbReference>
<dbReference type="CDD" id="cd00093">
    <property type="entry name" value="HTH_XRE"/>
    <property type="match status" value="1"/>
</dbReference>
<dbReference type="EMBL" id="CZAU01000029">
    <property type="protein sequence ID" value="CUP94162.1"/>
    <property type="molecule type" value="Genomic_DNA"/>
</dbReference>
<keyword evidence="13" id="KW-1185">Reference proteome</keyword>
<name>A0A173U3L3_ANAHA</name>
<reference evidence="9" key="5">
    <citation type="submission" date="2023-08" db="EMBL/GenBank/DDBJ databases">
        <title>Complete Genome Sequences of butyrate producing Anaerostipes hadrus strains BA1 and GIF7 isolated from the terminal ileum of a healthy lean male.</title>
        <authorList>
            <person name="Low A."/>
            <person name="Sheludchenko M."/>
            <person name="Cheng H.E."/>
            <person name="Koh X.Q."/>
            <person name="Lee J."/>
        </authorList>
    </citation>
    <scope>NUCLEOTIDE SEQUENCE</scope>
    <source>
        <strain evidence="9">BA1</strain>
    </source>
</reference>
<evidence type="ECO:0000256" key="1">
    <source>
        <dbReference type="ARBA" id="ARBA00023015"/>
    </source>
</evidence>
<dbReference type="GO" id="GO:0003677">
    <property type="term" value="F:DNA binding"/>
    <property type="evidence" value="ECO:0007669"/>
    <property type="project" value="UniProtKB-KW"/>
</dbReference>
<dbReference type="OrthoDB" id="9781521at2"/>
<dbReference type="InterPro" id="IPR010982">
    <property type="entry name" value="Lambda_DNA-bd_dom_sf"/>
</dbReference>
<evidence type="ECO:0000313" key="8">
    <source>
        <dbReference type="EMBL" id="NSJ79534.1"/>
    </source>
</evidence>
<dbReference type="RefSeq" id="WP_008391189.1">
    <property type="nucleotide sequence ID" value="NC_021016.1"/>
</dbReference>
<dbReference type="SUPFAM" id="SSF47413">
    <property type="entry name" value="lambda repressor-like DNA-binding domains"/>
    <property type="match status" value="1"/>
</dbReference>
<dbReference type="Proteomes" id="UP000095598">
    <property type="component" value="Unassembled WGS sequence"/>
</dbReference>